<dbReference type="EMBL" id="CP097508">
    <property type="protein sequence ID" value="URE13400.1"/>
    <property type="molecule type" value="Genomic_DNA"/>
</dbReference>
<name>A0A9E7KF18_9LILI</name>
<protein>
    <submittedName>
        <fullName evidence="1">Uncharacterized protein</fullName>
    </submittedName>
</protein>
<keyword evidence="2" id="KW-1185">Reference proteome</keyword>
<reference evidence="1" key="1">
    <citation type="submission" date="2022-05" db="EMBL/GenBank/DDBJ databases">
        <title>The Musa troglodytarum L. genome provides insights into the mechanism of non-climacteric behaviour and enrichment of carotenoids.</title>
        <authorList>
            <person name="Wang J."/>
        </authorList>
    </citation>
    <scope>NUCLEOTIDE SEQUENCE</scope>
    <source>
        <tissue evidence="1">Leaf</tissue>
    </source>
</reference>
<evidence type="ECO:0000313" key="1">
    <source>
        <dbReference type="EMBL" id="URE13400.1"/>
    </source>
</evidence>
<dbReference type="Proteomes" id="UP001055439">
    <property type="component" value="Chromosome 6"/>
</dbReference>
<accession>A0A9E7KF18</accession>
<organism evidence="1 2">
    <name type="scientific">Musa troglodytarum</name>
    <name type="common">fe'i banana</name>
    <dbReference type="NCBI Taxonomy" id="320322"/>
    <lineage>
        <taxon>Eukaryota</taxon>
        <taxon>Viridiplantae</taxon>
        <taxon>Streptophyta</taxon>
        <taxon>Embryophyta</taxon>
        <taxon>Tracheophyta</taxon>
        <taxon>Spermatophyta</taxon>
        <taxon>Magnoliopsida</taxon>
        <taxon>Liliopsida</taxon>
        <taxon>Zingiberales</taxon>
        <taxon>Musaceae</taxon>
        <taxon>Musa</taxon>
    </lineage>
</organism>
<proteinExistence type="predicted"/>
<evidence type="ECO:0000313" key="2">
    <source>
        <dbReference type="Proteomes" id="UP001055439"/>
    </source>
</evidence>
<dbReference type="AlphaFoldDB" id="A0A9E7KF18"/>
<sequence>MLLLFTDSSRINMPGVHQTCSFTSCTETSVAFRDNKFESKHSEHEACRCECPSQQEMEKSAMSSSLPPKGNAHVLLFIEDLGCSSKGIWSPETFICKTTLFKVQPHEELVKPYDGEMD</sequence>
<gene>
    <name evidence="1" type="ORF">MUK42_06244</name>
</gene>